<organism evidence="2 3">
    <name type="scientific">Kibdelosporangium aridum</name>
    <dbReference type="NCBI Taxonomy" id="2030"/>
    <lineage>
        <taxon>Bacteria</taxon>
        <taxon>Bacillati</taxon>
        <taxon>Actinomycetota</taxon>
        <taxon>Actinomycetes</taxon>
        <taxon>Pseudonocardiales</taxon>
        <taxon>Pseudonocardiaceae</taxon>
        <taxon>Kibdelosporangium</taxon>
    </lineage>
</organism>
<keyword evidence="3" id="KW-1185">Reference proteome</keyword>
<proteinExistence type="predicted"/>
<sequence>MLTQTEQTAFAELVFAERDWLDAEFDAIVSGGFGFPVQRTRRPHRPPRNPRAGSGGLPTEACPPASAGEDGATPPRVSARERAPPTGQPQRTVDNVRR</sequence>
<dbReference type="AlphaFoldDB" id="A0A1W2FTT0"/>
<feature type="compositionally biased region" description="Basic residues" evidence="1">
    <location>
        <begin position="39"/>
        <end position="48"/>
    </location>
</feature>
<feature type="compositionally biased region" description="Polar residues" evidence="1">
    <location>
        <begin position="88"/>
        <end position="98"/>
    </location>
</feature>
<gene>
    <name evidence="2" type="ORF">SAMN05661093_09084</name>
</gene>
<reference evidence="2 3" key="1">
    <citation type="submission" date="2017-04" db="EMBL/GenBank/DDBJ databases">
        <authorList>
            <person name="Afonso C.L."/>
            <person name="Miller P.J."/>
            <person name="Scott M.A."/>
            <person name="Spackman E."/>
            <person name="Goraichik I."/>
            <person name="Dimitrov K.M."/>
            <person name="Suarez D.L."/>
            <person name="Swayne D.E."/>
        </authorList>
    </citation>
    <scope>NUCLEOTIDE SEQUENCE [LARGE SCALE GENOMIC DNA]</scope>
    <source>
        <strain evidence="2 3">DSM 43828</strain>
    </source>
</reference>
<accession>A0A1W2FTT0</accession>
<dbReference type="EMBL" id="FWXV01000011">
    <property type="protein sequence ID" value="SMD25387.1"/>
    <property type="molecule type" value="Genomic_DNA"/>
</dbReference>
<name>A0A1W2FTT0_KIBAR</name>
<evidence type="ECO:0000256" key="1">
    <source>
        <dbReference type="SAM" id="MobiDB-lite"/>
    </source>
</evidence>
<dbReference type="Proteomes" id="UP000192674">
    <property type="component" value="Unassembled WGS sequence"/>
</dbReference>
<evidence type="ECO:0000313" key="3">
    <source>
        <dbReference type="Proteomes" id="UP000192674"/>
    </source>
</evidence>
<feature type="region of interest" description="Disordered" evidence="1">
    <location>
        <begin position="33"/>
        <end position="98"/>
    </location>
</feature>
<evidence type="ECO:0000313" key="2">
    <source>
        <dbReference type="EMBL" id="SMD25387.1"/>
    </source>
</evidence>
<protein>
    <submittedName>
        <fullName evidence="2">Uncharacterized protein</fullName>
    </submittedName>
</protein>